<evidence type="ECO:0000313" key="2">
    <source>
        <dbReference type="Proteomes" id="UP000678228"/>
    </source>
</evidence>
<proteinExistence type="predicted"/>
<keyword evidence="2" id="KW-1185">Reference proteome</keyword>
<dbReference type="RefSeq" id="WP_210595970.1">
    <property type="nucleotide sequence ID" value="NZ_JAGKSQ010000002.1"/>
</dbReference>
<name>A0A940WR76_9BACI</name>
<dbReference type="Proteomes" id="UP000678228">
    <property type="component" value="Unassembled WGS sequence"/>
</dbReference>
<gene>
    <name evidence="1" type="ORF">J7W16_04175</name>
</gene>
<comment type="caution">
    <text evidence="1">The sequence shown here is derived from an EMBL/GenBank/DDBJ whole genome shotgun (WGS) entry which is preliminary data.</text>
</comment>
<protein>
    <submittedName>
        <fullName evidence="1">SAR2788 family putative toxin</fullName>
    </submittedName>
</protein>
<organism evidence="1 2">
    <name type="scientific">Halalkalibacter suaedae</name>
    <dbReference type="NCBI Taxonomy" id="2822140"/>
    <lineage>
        <taxon>Bacteria</taxon>
        <taxon>Bacillati</taxon>
        <taxon>Bacillota</taxon>
        <taxon>Bacilli</taxon>
        <taxon>Bacillales</taxon>
        <taxon>Bacillaceae</taxon>
        <taxon>Halalkalibacter</taxon>
    </lineage>
</organism>
<dbReference type="AlphaFoldDB" id="A0A940WR76"/>
<accession>A0A940WR76</accession>
<dbReference type="NCBIfam" id="NF038340">
    <property type="entry name" value="SAR2788_fam"/>
    <property type="match status" value="1"/>
</dbReference>
<sequence>MKYSKIITVFLVFTMLSMILPNPNHIKAAQLELVEENVEIDETEVELLESLGIVVSDELEYSVQETADENISVDINLNTEDLQVNSEVQMDIDSEDLFFSTEIVDDNGDVTYNEYQVTVHEAIDDVFIATVTDSTTGEIHEINTTELSASALPLIIMVIINVGARFALKQFAKKAITDAVRKLAFGSKSLLDSHYKKHVVTQKEFGNITKAQYLRKAQDLIGSESKNVLSKKRSNGDRVFYDKSKNEFAVLSKDGIIRTFFKPKDGIKYYNRQ</sequence>
<dbReference type="EMBL" id="JAGKSQ010000002">
    <property type="protein sequence ID" value="MBP3950318.1"/>
    <property type="molecule type" value="Genomic_DNA"/>
</dbReference>
<evidence type="ECO:0000313" key="1">
    <source>
        <dbReference type="EMBL" id="MBP3950318.1"/>
    </source>
</evidence>
<reference evidence="1" key="1">
    <citation type="submission" date="2021-03" db="EMBL/GenBank/DDBJ databases">
        <title>Bacillus suaedae sp. nov., isolated from Suaeda aralocaspica.</title>
        <authorList>
            <person name="Lei R.F.R."/>
        </authorList>
    </citation>
    <scope>NUCLEOTIDE SEQUENCE</scope>
    <source>
        <strain evidence="1">YZJH907-2</strain>
    </source>
</reference>